<keyword evidence="2" id="KW-1185">Reference proteome</keyword>
<evidence type="ECO:0000313" key="2">
    <source>
        <dbReference type="Proteomes" id="UP000887578"/>
    </source>
</evidence>
<dbReference type="WBParaSite" id="PDA_v2.g9129.t1">
    <property type="protein sequence ID" value="PDA_v2.g9129.t1"/>
    <property type="gene ID" value="PDA_v2.g9129"/>
</dbReference>
<dbReference type="AlphaFoldDB" id="A0A914R3H6"/>
<accession>A0A914R3H6</accession>
<reference evidence="3" key="1">
    <citation type="submission" date="2022-11" db="UniProtKB">
        <authorList>
            <consortium name="WormBaseParasite"/>
        </authorList>
    </citation>
    <scope>IDENTIFICATION</scope>
</reference>
<name>A0A914R3H6_9BILA</name>
<proteinExistence type="predicted"/>
<dbReference type="Proteomes" id="UP000887578">
    <property type="component" value="Unplaced"/>
</dbReference>
<evidence type="ECO:0000313" key="3">
    <source>
        <dbReference type="WBParaSite" id="PDA_v2.g9129.t1"/>
    </source>
</evidence>
<organism evidence="2 3">
    <name type="scientific">Panagrolaimus davidi</name>
    <dbReference type="NCBI Taxonomy" id="227884"/>
    <lineage>
        <taxon>Eukaryota</taxon>
        <taxon>Metazoa</taxon>
        <taxon>Ecdysozoa</taxon>
        <taxon>Nematoda</taxon>
        <taxon>Chromadorea</taxon>
        <taxon>Rhabditida</taxon>
        <taxon>Tylenchina</taxon>
        <taxon>Panagrolaimomorpha</taxon>
        <taxon>Panagrolaimoidea</taxon>
        <taxon>Panagrolaimidae</taxon>
        <taxon>Panagrolaimus</taxon>
    </lineage>
</organism>
<protein>
    <submittedName>
        <fullName evidence="3">Uncharacterized protein</fullName>
    </submittedName>
</protein>
<feature type="region of interest" description="Disordered" evidence="1">
    <location>
        <begin position="123"/>
        <end position="142"/>
    </location>
</feature>
<sequence length="170" mass="19420">MVKSPSGKVRTALGRLRGEAVKHAEKYKKILEQAPTPWDEDTRISMQAVGASMEADLSKFNDLWQKWEDINDEMADEDEQEADESLYNQWRDDPQYAVLLFTLDEYVQLIKSKLSFLLQSSNGSSSASTQNDSPASNTRSMLWEPLTKDSISSMLWKFSTKDEKEAERIS</sequence>
<evidence type="ECO:0000256" key="1">
    <source>
        <dbReference type="SAM" id="MobiDB-lite"/>
    </source>
</evidence>
<feature type="compositionally biased region" description="Polar residues" evidence="1">
    <location>
        <begin position="129"/>
        <end position="140"/>
    </location>
</feature>